<feature type="compositionally biased region" description="Acidic residues" evidence="1">
    <location>
        <begin position="275"/>
        <end position="291"/>
    </location>
</feature>
<dbReference type="PANTHER" id="PTHR16019:SF5">
    <property type="entry name" value="BSD DOMAIN-CONTAINING PROTEIN 1"/>
    <property type="match status" value="1"/>
</dbReference>
<evidence type="ECO:0000313" key="4">
    <source>
        <dbReference type="Proteomes" id="UP000002753"/>
    </source>
</evidence>
<dbReference type="InterPro" id="IPR005607">
    <property type="entry name" value="BSD_dom"/>
</dbReference>
<dbReference type="SUPFAM" id="SSF140383">
    <property type="entry name" value="BSD domain-like"/>
    <property type="match status" value="1"/>
</dbReference>
<protein>
    <submittedName>
        <fullName evidence="3">DOS2-like protein</fullName>
    </submittedName>
</protein>
<dbReference type="AlphaFoldDB" id="J4TTB3"/>
<feature type="region of interest" description="Disordered" evidence="1">
    <location>
        <begin position="44"/>
        <end position="69"/>
    </location>
</feature>
<evidence type="ECO:0000313" key="3">
    <source>
        <dbReference type="EMBL" id="EJT41615.1"/>
    </source>
</evidence>
<feature type="region of interest" description="Disordered" evidence="1">
    <location>
        <begin position="270"/>
        <end position="331"/>
    </location>
</feature>
<dbReference type="GO" id="GO:0005737">
    <property type="term" value="C:cytoplasm"/>
    <property type="evidence" value="ECO:0007669"/>
    <property type="project" value="TreeGrafter"/>
</dbReference>
<comment type="caution">
    <text evidence="3">The sequence shown here is derived from an EMBL/GenBank/DDBJ whole genome shotgun (WGS) entry which is preliminary data.</text>
</comment>
<name>J4TTB3_SACK1</name>
<organism evidence="3 4">
    <name type="scientific">Saccharomyces kudriavzevii (strain ATCC MYA-4449 / AS 2.2408 / CBS 8840 / NBRC 1802 / NCYC 2889)</name>
    <name type="common">Yeast</name>
    <dbReference type="NCBI Taxonomy" id="226230"/>
    <lineage>
        <taxon>Eukaryota</taxon>
        <taxon>Fungi</taxon>
        <taxon>Dikarya</taxon>
        <taxon>Ascomycota</taxon>
        <taxon>Saccharomycotina</taxon>
        <taxon>Saccharomycetes</taxon>
        <taxon>Saccharomycetales</taxon>
        <taxon>Saccharomycetaceae</taxon>
        <taxon>Saccharomyces</taxon>
    </lineage>
</organism>
<accession>J4TTB3</accession>
<dbReference type="Gene3D" id="1.10.3970.10">
    <property type="entry name" value="BSD domain"/>
    <property type="match status" value="1"/>
</dbReference>
<sequence length="331" mass="38853">MTKVTQQAKRHAFITLIQLVERIGWTDRDKMDFFYEEQVANLEDSYSNNPHTKEAEPAEHNENGELQSRDDKTNEAFQMLEEEVNKQYEKTTSVFKKLVVEKDDGIEINLPISNETTEAAQKYLKKLDENIHNVENLAQSYWSKMKTKTFWSGFGSVNNTINNNSVDIGQDLKEKEIAVGGNRTEAELRTLTKDESIYLDNKMDLKEESFDVDEKTDEICLILQNDKDISKLMNDIVPHQISYKDFWHIYFLQRNRILDKETKRKEILSKKEKEAGEEEVNWDDEDEEIEGEAGARRENETKVEEPKREIEQVNNNETYGDENDDDDDDWE</sequence>
<dbReference type="EMBL" id="AACI03001997">
    <property type="protein sequence ID" value="EJT41615.1"/>
    <property type="molecule type" value="Genomic_DNA"/>
</dbReference>
<feature type="domain" description="BSD" evidence="2">
    <location>
        <begin position="206"/>
        <end position="258"/>
    </location>
</feature>
<dbReference type="HOGENOM" id="CLU_064795_0_0_1"/>
<dbReference type="PANTHER" id="PTHR16019">
    <property type="entry name" value="SYNAPSE-ASSOCIATED PROTEIN"/>
    <property type="match status" value="1"/>
</dbReference>
<evidence type="ECO:0000259" key="2">
    <source>
        <dbReference type="PROSITE" id="PS50858"/>
    </source>
</evidence>
<feature type="compositionally biased region" description="Basic and acidic residues" evidence="1">
    <location>
        <begin position="51"/>
        <end position="69"/>
    </location>
</feature>
<dbReference type="SMART" id="SM00751">
    <property type="entry name" value="BSD"/>
    <property type="match status" value="1"/>
</dbReference>
<feature type="compositionally biased region" description="Acidic residues" evidence="1">
    <location>
        <begin position="319"/>
        <end position="331"/>
    </location>
</feature>
<reference evidence="3 4" key="1">
    <citation type="journal article" date="2003" name="Science">
        <title>Finding functional features in Saccharomyces genomes by phylogenetic footprinting.</title>
        <authorList>
            <person name="Cliften P.F."/>
            <person name="Sudarsanam P."/>
            <person name="Desikan A."/>
            <person name="Fulton L."/>
            <person name="Fulton B."/>
            <person name="Majors J."/>
            <person name="Waterston R."/>
            <person name="Cohen B.A."/>
            <person name="Johnston M."/>
        </authorList>
    </citation>
    <scope>NUCLEOTIDE SEQUENCE [LARGE SCALE GENOMIC DNA]</scope>
    <source>
        <strain evidence="4">ATCC MYA-4449 / AS 2.2408 / CBS 8840 / NBRC 1802 / NCYC 2889</strain>
    </source>
</reference>
<feature type="compositionally biased region" description="Basic and acidic residues" evidence="1">
    <location>
        <begin position="293"/>
        <end position="311"/>
    </location>
</feature>
<proteinExistence type="predicted"/>
<dbReference type="InterPro" id="IPR051494">
    <property type="entry name" value="BSD_domain-containing"/>
</dbReference>
<reference evidence="4" key="2">
    <citation type="journal article" date="2011" name="G3 (Bethesda)">
        <title>The awesome power of yeast evolutionary genetics: New genome sequences and strain resources for the Saccharomyces sensu stricto genus.</title>
        <authorList>
            <person name="Scannell D.R."/>
            <person name="Zill O.A."/>
            <person name="Rokas A."/>
            <person name="Payen C."/>
            <person name="Dunham M.J."/>
            <person name="Eisen M.B."/>
            <person name="Rine J."/>
            <person name="Johnston M."/>
            <person name="Hittinger C.T."/>
        </authorList>
    </citation>
    <scope>GENOME REANNOTATION</scope>
    <source>
        <strain evidence="4">ATCC MYA-4449 / AS 2.2408 / CBS 8840 / NBRC 1802 / NCYC 2889</strain>
    </source>
</reference>
<dbReference type="InterPro" id="IPR035925">
    <property type="entry name" value="BSD_dom_sf"/>
</dbReference>
<evidence type="ECO:0000256" key="1">
    <source>
        <dbReference type="SAM" id="MobiDB-lite"/>
    </source>
</evidence>
<dbReference type="Proteomes" id="UP000002753">
    <property type="component" value="Unassembled WGS sequence"/>
</dbReference>
<dbReference type="Pfam" id="PF03909">
    <property type="entry name" value="BSD"/>
    <property type="match status" value="1"/>
</dbReference>
<gene>
    <name evidence="3" type="primary">YDR068W</name>
    <name evidence="3" type="ORF">SKUD_190008</name>
</gene>
<dbReference type="PROSITE" id="PS50858">
    <property type="entry name" value="BSD"/>
    <property type="match status" value="1"/>
</dbReference>
<keyword evidence="4" id="KW-1185">Reference proteome</keyword>